<evidence type="ECO:0000256" key="2">
    <source>
        <dbReference type="SAM" id="MobiDB-lite"/>
    </source>
</evidence>
<feature type="region of interest" description="Disordered" evidence="2">
    <location>
        <begin position="59"/>
        <end position="99"/>
    </location>
</feature>
<dbReference type="EMBL" id="MU004233">
    <property type="protein sequence ID" value="KAF2670717.1"/>
    <property type="molecule type" value="Genomic_DNA"/>
</dbReference>
<name>A0A6A6UGZ6_9PEZI</name>
<reference evidence="4" key="1">
    <citation type="journal article" date="2020" name="Stud. Mycol.">
        <title>101 Dothideomycetes genomes: a test case for predicting lifestyles and emergence of pathogens.</title>
        <authorList>
            <person name="Haridas S."/>
            <person name="Albert R."/>
            <person name="Binder M."/>
            <person name="Bloem J."/>
            <person name="Labutti K."/>
            <person name="Salamov A."/>
            <person name="Andreopoulos B."/>
            <person name="Baker S."/>
            <person name="Barry K."/>
            <person name="Bills G."/>
            <person name="Bluhm B."/>
            <person name="Cannon C."/>
            <person name="Castanera R."/>
            <person name="Culley D."/>
            <person name="Daum C."/>
            <person name="Ezra D."/>
            <person name="Gonzalez J."/>
            <person name="Henrissat B."/>
            <person name="Kuo A."/>
            <person name="Liang C."/>
            <person name="Lipzen A."/>
            <person name="Lutzoni F."/>
            <person name="Magnuson J."/>
            <person name="Mondo S."/>
            <person name="Nolan M."/>
            <person name="Ohm R."/>
            <person name="Pangilinan J."/>
            <person name="Park H.-J."/>
            <person name="Ramirez L."/>
            <person name="Alfaro M."/>
            <person name="Sun H."/>
            <person name="Tritt A."/>
            <person name="Yoshinaga Y."/>
            <person name="Zwiers L.-H."/>
            <person name="Turgeon B."/>
            <person name="Goodwin S."/>
            <person name="Spatafora J."/>
            <person name="Crous P."/>
            <person name="Grigoriev I."/>
        </authorList>
    </citation>
    <scope>NUCLEOTIDE SEQUENCE</scope>
    <source>
        <strain evidence="4">CBS 115976</strain>
    </source>
</reference>
<dbReference type="SMART" id="SM00066">
    <property type="entry name" value="GAL4"/>
    <property type="match status" value="1"/>
</dbReference>
<dbReference type="Gene3D" id="4.10.240.10">
    <property type="entry name" value="Zn(2)-C6 fungal-type DNA-binding domain"/>
    <property type="match status" value="1"/>
</dbReference>
<dbReference type="CDD" id="cd00067">
    <property type="entry name" value="GAL4"/>
    <property type="match status" value="1"/>
</dbReference>
<feature type="compositionally biased region" description="Low complexity" evidence="2">
    <location>
        <begin position="80"/>
        <end position="99"/>
    </location>
</feature>
<protein>
    <recommendedName>
        <fullName evidence="3">Zn(2)-C6 fungal-type domain-containing protein</fullName>
    </recommendedName>
</protein>
<organism evidence="4 5">
    <name type="scientific">Microthyrium microscopicum</name>
    <dbReference type="NCBI Taxonomy" id="703497"/>
    <lineage>
        <taxon>Eukaryota</taxon>
        <taxon>Fungi</taxon>
        <taxon>Dikarya</taxon>
        <taxon>Ascomycota</taxon>
        <taxon>Pezizomycotina</taxon>
        <taxon>Dothideomycetes</taxon>
        <taxon>Dothideomycetes incertae sedis</taxon>
        <taxon>Microthyriales</taxon>
        <taxon>Microthyriaceae</taxon>
        <taxon>Microthyrium</taxon>
    </lineage>
</organism>
<feature type="domain" description="Zn(2)-C6 fungal-type" evidence="3">
    <location>
        <begin position="10"/>
        <end position="38"/>
    </location>
</feature>
<dbReference type="PROSITE" id="PS00463">
    <property type="entry name" value="ZN2_CY6_FUNGAL_1"/>
    <property type="match status" value="1"/>
</dbReference>
<dbReference type="PANTHER" id="PTHR38791">
    <property type="entry name" value="ZN(II)2CYS6 TRANSCRIPTION FACTOR (EUROFUNG)-RELATED-RELATED"/>
    <property type="match status" value="1"/>
</dbReference>
<dbReference type="OrthoDB" id="4491390at2759"/>
<evidence type="ECO:0000313" key="4">
    <source>
        <dbReference type="EMBL" id="KAF2670717.1"/>
    </source>
</evidence>
<dbReference type="PANTHER" id="PTHR38791:SF13">
    <property type="entry name" value="ZN(2)-C6 FUNGAL-TYPE DOMAIN-CONTAINING PROTEIN"/>
    <property type="match status" value="1"/>
</dbReference>
<dbReference type="GO" id="GO:0008270">
    <property type="term" value="F:zinc ion binding"/>
    <property type="evidence" value="ECO:0007669"/>
    <property type="project" value="InterPro"/>
</dbReference>
<dbReference type="PROSITE" id="PS50048">
    <property type="entry name" value="ZN2_CY6_FUNGAL_2"/>
    <property type="match status" value="1"/>
</dbReference>
<evidence type="ECO:0000313" key="5">
    <source>
        <dbReference type="Proteomes" id="UP000799302"/>
    </source>
</evidence>
<dbReference type="Proteomes" id="UP000799302">
    <property type="component" value="Unassembled WGS sequence"/>
</dbReference>
<dbReference type="InterPro" id="IPR001138">
    <property type="entry name" value="Zn2Cys6_DnaBD"/>
</dbReference>
<evidence type="ECO:0000259" key="3">
    <source>
        <dbReference type="PROSITE" id="PS50048"/>
    </source>
</evidence>
<proteinExistence type="predicted"/>
<dbReference type="InterPro" id="IPR053175">
    <property type="entry name" value="DHMBA_Reg_Transcription_Factor"/>
</dbReference>
<dbReference type="Pfam" id="PF11951">
    <property type="entry name" value="Fungal_trans_2"/>
    <property type="match status" value="1"/>
</dbReference>
<dbReference type="InterPro" id="IPR021858">
    <property type="entry name" value="Fun_TF"/>
</dbReference>
<dbReference type="AlphaFoldDB" id="A0A6A6UGZ6"/>
<keyword evidence="5" id="KW-1185">Reference proteome</keyword>
<keyword evidence="1" id="KW-0539">Nucleus</keyword>
<gene>
    <name evidence="4" type="ORF">BT63DRAFT_438337</name>
</gene>
<dbReference type="SUPFAM" id="SSF57701">
    <property type="entry name" value="Zn2/Cys6 DNA-binding domain"/>
    <property type="match status" value="1"/>
</dbReference>
<accession>A0A6A6UGZ6</accession>
<dbReference type="Pfam" id="PF00172">
    <property type="entry name" value="Zn_clus"/>
    <property type="match status" value="1"/>
</dbReference>
<sequence length="670" mass="75227">MVYCGKPSRGCQNCKTRRIKCDEVQPACTQCKKSNRTCPGYPDEFDLIFRNETMAVKRKAQRALSQSKSSNKAKVKKSPASKATSPLSTTTSSSVSPKVTVQQPKIKVQVQTFDPSTLTFDTSSAISSISADSNFTPIDQRHFFDRFIFDKNTLPSLDPASSCDSSDSYGSPPDISDDTLETYSHVITTSKDSTALIKAPNPDNPLPVDFSYLDLQSIVQPARLENAARMAYDPYCFSPNASTVPWSLSNSIPSESTAIPYFFRKHVLWQRHSDSRRGFLELLTDMYDEAGPSSLLHKATYALSLGCMSNAYKSQALRQEARKAYGRALQELGMAIQDPLRATSDEVLMTILLFSLYEQITVNLKAKTQWTGHINGAVTLVKLRSSDQFSNPRSAALFRAVRTVMLTAAIQKRATLEDFPHAKGWKCDEHIGMNAANRLTLISLDLPNLKWWATEVLERRPSPEKIMDMLSIIEQAQDIDRRLEAWVHSLPNIWKADIAKIVTEPPKNVMTAPFWPGPIFTYQDLNIANVMNEYRVGRIFCQTLVMNCVEAIPNTSQTDSLQRALTEAVYIMQLMADDFCSTVPYMLGFDYYSRPGASIEDEKSTIATGGYFASWPLWVIKKVPILPEEQRKWLLARLIYIGVGHGMNETQVKSYADKNWREKVGTELCC</sequence>
<dbReference type="InterPro" id="IPR036864">
    <property type="entry name" value="Zn2-C6_fun-type_DNA-bd_sf"/>
</dbReference>
<dbReference type="GO" id="GO:0000981">
    <property type="term" value="F:DNA-binding transcription factor activity, RNA polymerase II-specific"/>
    <property type="evidence" value="ECO:0007669"/>
    <property type="project" value="InterPro"/>
</dbReference>
<evidence type="ECO:0000256" key="1">
    <source>
        <dbReference type="ARBA" id="ARBA00023242"/>
    </source>
</evidence>